<dbReference type="Proteomes" id="UP000241392">
    <property type="component" value="Segment"/>
</dbReference>
<evidence type="ECO:0000313" key="2">
    <source>
        <dbReference type="Proteomes" id="UP000241392"/>
    </source>
</evidence>
<evidence type="ECO:0000313" key="1">
    <source>
        <dbReference type="EMBL" id="ATW59079.1"/>
    </source>
</evidence>
<gene>
    <name evidence="1" type="ORF">PHIRE_GUSTAV_19</name>
</gene>
<name>A0A2H4PAI0_9CAUD</name>
<organism evidence="1 2">
    <name type="scientific">Gordonia phage Gustav</name>
    <dbReference type="NCBI Taxonomy" id="2047872"/>
    <lineage>
        <taxon>Viruses</taxon>
        <taxon>Duplodnaviria</taxon>
        <taxon>Heunggongvirae</taxon>
        <taxon>Uroviricota</taxon>
        <taxon>Caudoviricetes</taxon>
        <taxon>Gustavvirus</taxon>
        <taxon>Gustavvirus gustav</taxon>
    </lineage>
</organism>
<sequence>MPYTDRHPATQHFKPLFEYGHLPPDLQEISSAVATLAEFAVHQLQDGPELTAGLRKLLEAKDCMVRQAVIDRSAEASGG</sequence>
<dbReference type="OrthoDB" id="27181at10239"/>
<protein>
    <submittedName>
        <fullName evidence="1">Uncharacterized protein</fullName>
    </submittedName>
</protein>
<accession>A0A2H4PAI0</accession>
<dbReference type="EMBL" id="MG198784">
    <property type="protein sequence ID" value="ATW59079.1"/>
    <property type="molecule type" value="Genomic_DNA"/>
</dbReference>
<reference evidence="2" key="1">
    <citation type="submission" date="2017-10" db="EMBL/GenBank/DDBJ databases">
        <authorList>
            <person name="Banno H."/>
            <person name="Chua N.-H."/>
        </authorList>
    </citation>
    <scope>NUCLEOTIDE SEQUENCE [LARGE SCALE GENOMIC DNA]</scope>
</reference>
<keyword evidence="2" id="KW-1185">Reference proteome</keyword>
<proteinExistence type="predicted"/>